<feature type="domain" description="YjiS-like" evidence="1">
    <location>
        <begin position="27"/>
        <end position="61"/>
    </location>
</feature>
<dbReference type="AlphaFoldDB" id="A0AA50CLZ2"/>
<accession>A0AA50CLZ2</accession>
<dbReference type="EMBL" id="CP132302">
    <property type="protein sequence ID" value="WLR98480.1"/>
    <property type="molecule type" value="Genomic_DNA"/>
</dbReference>
<sequence length="71" mass="8483">MTIDAIRSQAIRAPVFPVRSLLRRTVRVYRIWVMKRRTRYALLDLTDAQLEDIGISRSEARREVAKSFYWN</sequence>
<evidence type="ECO:0000259" key="1">
    <source>
        <dbReference type="Pfam" id="PF06568"/>
    </source>
</evidence>
<evidence type="ECO:0000313" key="2">
    <source>
        <dbReference type="EMBL" id="WLR98480.1"/>
    </source>
</evidence>
<organism evidence="2 3">
    <name type="scientific">Shinella sumterensis</name>
    <dbReference type="NCBI Taxonomy" id="1967501"/>
    <lineage>
        <taxon>Bacteria</taxon>
        <taxon>Pseudomonadati</taxon>
        <taxon>Pseudomonadota</taxon>
        <taxon>Alphaproteobacteria</taxon>
        <taxon>Hyphomicrobiales</taxon>
        <taxon>Rhizobiaceae</taxon>
        <taxon>Shinella</taxon>
    </lineage>
</organism>
<reference evidence="2 3" key="1">
    <citation type="submission" date="2023-08" db="EMBL/GenBank/DDBJ databases">
        <title>Pathogen: clinical or host-associated sample.</title>
        <authorList>
            <person name="Hergert J."/>
            <person name="Casey R."/>
            <person name="Wagner J."/>
            <person name="Young E.L."/>
            <person name="Oakeson K.F."/>
        </authorList>
    </citation>
    <scope>NUCLEOTIDE SEQUENCE [LARGE SCALE GENOMIC DNA]</scope>
    <source>
        <strain evidence="2 3">1760953</strain>
    </source>
</reference>
<dbReference type="Proteomes" id="UP001234585">
    <property type="component" value="Chromosome"/>
</dbReference>
<dbReference type="InterPro" id="IPR009506">
    <property type="entry name" value="YjiS-like"/>
</dbReference>
<keyword evidence="3" id="KW-1185">Reference proteome</keyword>
<gene>
    <name evidence="2" type="ORF">Q9313_05460</name>
</gene>
<dbReference type="RefSeq" id="WP_306038171.1">
    <property type="nucleotide sequence ID" value="NZ_CP132302.1"/>
</dbReference>
<dbReference type="Pfam" id="PF06568">
    <property type="entry name" value="YjiS-like"/>
    <property type="match status" value="1"/>
</dbReference>
<protein>
    <submittedName>
        <fullName evidence="2">DUF1127 domain-containing protein</fullName>
    </submittedName>
</protein>
<evidence type="ECO:0000313" key="3">
    <source>
        <dbReference type="Proteomes" id="UP001234585"/>
    </source>
</evidence>
<proteinExistence type="predicted"/>
<name>A0AA50CLZ2_9HYPH</name>